<evidence type="ECO:0000313" key="4">
    <source>
        <dbReference type="EMBL" id="OAY81515.1"/>
    </source>
</evidence>
<feature type="region of interest" description="Disordered" evidence="3">
    <location>
        <begin position="168"/>
        <end position="193"/>
    </location>
</feature>
<dbReference type="Proteomes" id="UP000092600">
    <property type="component" value="Unassembled WGS sequence"/>
</dbReference>
<feature type="region of interest" description="Disordered" evidence="3">
    <location>
        <begin position="99"/>
        <end position="123"/>
    </location>
</feature>
<organism evidence="4 5">
    <name type="scientific">Ananas comosus</name>
    <name type="common">Pineapple</name>
    <name type="synonym">Ananas ananas</name>
    <dbReference type="NCBI Taxonomy" id="4615"/>
    <lineage>
        <taxon>Eukaryota</taxon>
        <taxon>Viridiplantae</taxon>
        <taxon>Streptophyta</taxon>
        <taxon>Embryophyta</taxon>
        <taxon>Tracheophyta</taxon>
        <taxon>Spermatophyta</taxon>
        <taxon>Magnoliopsida</taxon>
        <taxon>Liliopsida</taxon>
        <taxon>Poales</taxon>
        <taxon>Bromeliaceae</taxon>
        <taxon>Bromelioideae</taxon>
        <taxon>Ananas</taxon>
    </lineage>
</organism>
<accession>A0A199VXT7</accession>
<dbReference type="Gene3D" id="2.120.10.80">
    <property type="entry name" value="Kelch-type beta propeller"/>
    <property type="match status" value="1"/>
</dbReference>
<dbReference type="SMART" id="SM00612">
    <property type="entry name" value="Kelch"/>
    <property type="match status" value="1"/>
</dbReference>
<dbReference type="SUPFAM" id="SSF117281">
    <property type="entry name" value="Kelch motif"/>
    <property type="match status" value="1"/>
</dbReference>
<dbReference type="InterPro" id="IPR015915">
    <property type="entry name" value="Kelch-typ_b-propeller"/>
</dbReference>
<dbReference type="PANTHER" id="PTHR46344:SF16">
    <property type="entry name" value="KELCH MOTIF FAMILY PROTEIN, EXPRESSED"/>
    <property type="match status" value="1"/>
</dbReference>
<keyword evidence="2" id="KW-0677">Repeat</keyword>
<evidence type="ECO:0000256" key="1">
    <source>
        <dbReference type="ARBA" id="ARBA00022441"/>
    </source>
</evidence>
<protein>
    <submittedName>
        <fullName evidence="4">F-box/kelch-repeat protein</fullName>
    </submittedName>
</protein>
<dbReference type="AlphaFoldDB" id="A0A199VXT7"/>
<feature type="compositionally biased region" description="Low complexity" evidence="3">
    <location>
        <begin position="56"/>
        <end position="73"/>
    </location>
</feature>
<evidence type="ECO:0000313" key="5">
    <source>
        <dbReference type="Proteomes" id="UP000092600"/>
    </source>
</evidence>
<feature type="compositionally biased region" description="Pro residues" evidence="3">
    <location>
        <begin position="31"/>
        <end position="50"/>
    </location>
</feature>
<feature type="compositionally biased region" description="Low complexity" evidence="3">
    <location>
        <begin position="99"/>
        <end position="108"/>
    </location>
</feature>
<evidence type="ECO:0000256" key="2">
    <source>
        <dbReference type="ARBA" id="ARBA00022737"/>
    </source>
</evidence>
<comment type="caution">
    <text evidence="4">The sequence shown here is derived from an EMBL/GenBank/DDBJ whole genome shotgun (WGS) entry which is preliminary data.</text>
</comment>
<dbReference type="EMBL" id="LSRQ01000654">
    <property type="protein sequence ID" value="OAY81515.1"/>
    <property type="molecule type" value="Genomic_DNA"/>
</dbReference>
<sequence>MPMAESCHSRGFSWLVKSCIPDPRHHISPTLTPPPPPPPPRNPTTNPGPPSDRDPSPIAALPTTSSSPASPRAALLPPLPPLVSRRFSRLLLSPSFLPSAAPSATSAPPSSPSPSPSPQRLPLLRLPPLITASPPRFLVRLLPPPSPAPPLLLLLLLLLLLPRPRRRPRPLRLPHRPRRLPPPRPPHRLPLPARPTLFPRRRFAAAAVAGKIYVAGGSARARAVEEYDPAADAWRVVAEAPRRRYGCVGAAAAGVFYVAGGLGVGGDALDARACAGSVDAFLVGAGAWVRPRPSAGAAAAVPGGGCVVGACGAGEHVYVVASHAVELSFWRWEGVGRGRRGGWTRLEPPPVPGRFRLGGALRFSCAAVGADKVAALVHVAAVRGGAGAADATAAVADAADGAVLVYDIPSGEWTRGPDLPPGFRRAACVGVEY</sequence>
<feature type="compositionally biased region" description="Basic residues" evidence="3">
    <location>
        <begin position="168"/>
        <end position="187"/>
    </location>
</feature>
<keyword evidence="1" id="KW-0880">Kelch repeat</keyword>
<evidence type="ECO:0000256" key="3">
    <source>
        <dbReference type="SAM" id="MobiDB-lite"/>
    </source>
</evidence>
<gene>
    <name evidence="4" type="ORF">ACMD2_16535</name>
</gene>
<name>A0A199VXT7_ANACO</name>
<proteinExistence type="predicted"/>
<dbReference type="STRING" id="4615.A0A199VXT7"/>
<dbReference type="Pfam" id="PF01344">
    <property type="entry name" value="Kelch_1"/>
    <property type="match status" value="1"/>
</dbReference>
<dbReference type="PANTHER" id="PTHR46344">
    <property type="entry name" value="OS02G0202900 PROTEIN"/>
    <property type="match status" value="1"/>
</dbReference>
<dbReference type="InterPro" id="IPR006652">
    <property type="entry name" value="Kelch_1"/>
</dbReference>
<feature type="region of interest" description="Disordered" evidence="3">
    <location>
        <begin position="23"/>
        <end position="73"/>
    </location>
</feature>
<feature type="compositionally biased region" description="Pro residues" evidence="3">
    <location>
        <begin position="109"/>
        <end position="119"/>
    </location>
</feature>
<reference evidence="4 5" key="1">
    <citation type="journal article" date="2016" name="DNA Res.">
        <title>The draft genome of MD-2 pineapple using hybrid error correction of long reads.</title>
        <authorList>
            <person name="Redwan R.M."/>
            <person name="Saidin A."/>
            <person name="Kumar S.V."/>
        </authorList>
    </citation>
    <scope>NUCLEOTIDE SEQUENCE [LARGE SCALE GENOMIC DNA]</scope>
    <source>
        <strain evidence="5">cv. MD2</strain>
        <tissue evidence="4">Leaf</tissue>
    </source>
</reference>